<evidence type="ECO:0000256" key="7">
    <source>
        <dbReference type="RuleBase" id="RU363032"/>
    </source>
</evidence>
<dbReference type="InterPro" id="IPR035906">
    <property type="entry name" value="MetI-like_sf"/>
</dbReference>
<keyword evidence="10" id="KW-1185">Reference proteome</keyword>
<comment type="subcellular location">
    <subcellularLocation>
        <location evidence="1 7">Cell membrane</location>
        <topology evidence="1 7">Multi-pass membrane protein</topology>
    </subcellularLocation>
</comment>
<dbReference type="Gene3D" id="1.10.3720.10">
    <property type="entry name" value="MetI-like"/>
    <property type="match status" value="1"/>
</dbReference>
<evidence type="ECO:0000313" key="9">
    <source>
        <dbReference type="EMBL" id="MCZ8515486.1"/>
    </source>
</evidence>
<dbReference type="Pfam" id="PF00528">
    <property type="entry name" value="BPD_transp_1"/>
    <property type="match status" value="1"/>
</dbReference>
<dbReference type="PROSITE" id="PS50928">
    <property type="entry name" value="ABC_TM1"/>
    <property type="match status" value="1"/>
</dbReference>
<comment type="similarity">
    <text evidence="7">Belongs to the binding-protein-dependent transport system permease family.</text>
</comment>
<evidence type="ECO:0000313" key="10">
    <source>
        <dbReference type="Proteomes" id="UP001527882"/>
    </source>
</evidence>
<name>A0ABT4QF39_9BACL</name>
<feature type="transmembrane region" description="Helical" evidence="7">
    <location>
        <begin position="71"/>
        <end position="96"/>
    </location>
</feature>
<evidence type="ECO:0000256" key="1">
    <source>
        <dbReference type="ARBA" id="ARBA00004651"/>
    </source>
</evidence>
<keyword evidence="3" id="KW-1003">Cell membrane</keyword>
<reference evidence="9 10" key="1">
    <citation type="submission" date="2022-12" db="EMBL/GenBank/DDBJ databases">
        <title>Draft genome sequence of Paenibacillus sp. dW9.</title>
        <authorList>
            <person name="Choi E.-W."/>
            <person name="Kim D.-U."/>
        </authorList>
    </citation>
    <scope>NUCLEOTIDE SEQUENCE [LARGE SCALE GENOMIC DNA]</scope>
    <source>
        <strain evidence="10">dW9</strain>
    </source>
</reference>
<evidence type="ECO:0000259" key="8">
    <source>
        <dbReference type="PROSITE" id="PS50928"/>
    </source>
</evidence>
<comment type="caution">
    <text evidence="9">The sequence shown here is derived from an EMBL/GenBank/DDBJ whole genome shotgun (WGS) entry which is preliminary data.</text>
</comment>
<dbReference type="Proteomes" id="UP001527882">
    <property type="component" value="Unassembled WGS sequence"/>
</dbReference>
<organism evidence="9 10">
    <name type="scientific">Paenibacillus gyeongsangnamensis</name>
    <dbReference type="NCBI Taxonomy" id="3388067"/>
    <lineage>
        <taxon>Bacteria</taxon>
        <taxon>Bacillati</taxon>
        <taxon>Bacillota</taxon>
        <taxon>Bacilli</taxon>
        <taxon>Bacillales</taxon>
        <taxon>Paenibacillaceae</taxon>
        <taxon>Paenibacillus</taxon>
    </lineage>
</organism>
<feature type="transmembrane region" description="Helical" evidence="7">
    <location>
        <begin position="12"/>
        <end position="34"/>
    </location>
</feature>
<feature type="transmembrane region" description="Helical" evidence="7">
    <location>
        <begin position="108"/>
        <end position="127"/>
    </location>
</feature>
<feature type="domain" description="ABC transmembrane type-1" evidence="8">
    <location>
        <begin position="71"/>
        <end position="283"/>
    </location>
</feature>
<evidence type="ECO:0000256" key="4">
    <source>
        <dbReference type="ARBA" id="ARBA00022692"/>
    </source>
</evidence>
<dbReference type="RefSeq" id="WP_269884007.1">
    <property type="nucleotide sequence ID" value="NZ_JAQAGZ010000017.1"/>
</dbReference>
<dbReference type="InterPro" id="IPR000515">
    <property type="entry name" value="MetI-like"/>
</dbReference>
<keyword evidence="6 7" id="KW-0472">Membrane</keyword>
<feature type="transmembrane region" description="Helical" evidence="7">
    <location>
        <begin position="203"/>
        <end position="227"/>
    </location>
</feature>
<keyword evidence="5 7" id="KW-1133">Transmembrane helix</keyword>
<sequence>MENSKTKRKVDLLPIYYLLPSLLLIVLINFYPFLSGLFYSLSDGSLVKQGSFVGLANYVRLFGMPDFGHSLVFSAIFAFFSVIGSYVIGLGLAVLLNKDFPGRGFFRVALLVPWIVPSIVSIISWRWMLGAQEGLVNTFLVWLGLEPVLFLANEKWAIFTVCLIKIWRSFPFMMVSCLAGLQSIDSALYESAAIDGAGRWKSFVYITLPQLKSISIVCWILMTIWSFNDFDTIWLLTQGGPANATENLIILAYKYTFTKNDVGTGSAMAIIALIILMMLATLFLKNQNKEQDV</sequence>
<evidence type="ECO:0000256" key="2">
    <source>
        <dbReference type="ARBA" id="ARBA00022448"/>
    </source>
</evidence>
<dbReference type="CDD" id="cd06261">
    <property type="entry name" value="TM_PBP2"/>
    <property type="match status" value="1"/>
</dbReference>
<evidence type="ECO:0000256" key="6">
    <source>
        <dbReference type="ARBA" id="ARBA00023136"/>
    </source>
</evidence>
<feature type="transmembrane region" description="Helical" evidence="7">
    <location>
        <begin position="265"/>
        <end position="284"/>
    </location>
</feature>
<protein>
    <submittedName>
        <fullName evidence="9">Sugar ABC transporter permease</fullName>
    </submittedName>
</protein>
<evidence type="ECO:0000256" key="5">
    <source>
        <dbReference type="ARBA" id="ARBA00022989"/>
    </source>
</evidence>
<accession>A0ABT4QF39</accession>
<gene>
    <name evidence="9" type="ORF">O9H85_24385</name>
</gene>
<dbReference type="PANTHER" id="PTHR43005">
    <property type="entry name" value="BLR7065 PROTEIN"/>
    <property type="match status" value="1"/>
</dbReference>
<dbReference type="PANTHER" id="PTHR43005:SF1">
    <property type="entry name" value="SPERMIDINE_PUTRESCINE TRANSPORT SYSTEM PERMEASE PROTEIN"/>
    <property type="match status" value="1"/>
</dbReference>
<feature type="transmembrane region" description="Helical" evidence="7">
    <location>
        <begin position="139"/>
        <end position="164"/>
    </location>
</feature>
<proteinExistence type="inferred from homology"/>
<dbReference type="EMBL" id="JAQAGZ010000017">
    <property type="protein sequence ID" value="MCZ8515486.1"/>
    <property type="molecule type" value="Genomic_DNA"/>
</dbReference>
<evidence type="ECO:0000256" key="3">
    <source>
        <dbReference type="ARBA" id="ARBA00022475"/>
    </source>
</evidence>
<keyword evidence="2 7" id="KW-0813">Transport</keyword>
<keyword evidence="4 7" id="KW-0812">Transmembrane</keyword>
<dbReference type="SUPFAM" id="SSF161098">
    <property type="entry name" value="MetI-like"/>
    <property type="match status" value="1"/>
</dbReference>